<dbReference type="Gene3D" id="3.30.260.10">
    <property type="entry name" value="TCP-1-like chaperonin intermediate domain"/>
    <property type="match status" value="1"/>
</dbReference>
<dbReference type="GO" id="GO:0140662">
    <property type="term" value="F:ATP-dependent protein folding chaperone"/>
    <property type="evidence" value="ECO:0007669"/>
    <property type="project" value="InterPro"/>
</dbReference>
<dbReference type="KEGG" id="flt:Sv326_1055"/>
<dbReference type="AlphaFoldDB" id="A0A7D5XK51"/>
<accession>A0A7D5XK51</accession>
<dbReference type="InterPro" id="IPR027413">
    <property type="entry name" value="GROEL-like_equatorial_sf"/>
</dbReference>
<protein>
    <submittedName>
        <fullName evidence="7">Thermosome subunit</fullName>
    </submittedName>
</protein>
<dbReference type="GO" id="GO:0051082">
    <property type="term" value="F:unfolded protein binding"/>
    <property type="evidence" value="ECO:0007669"/>
    <property type="project" value="InterPro"/>
</dbReference>
<dbReference type="PROSITE" id="PS00751">
    <property type="entry name" value="TCP1_2"/>
    <property type="match status" value="1"/>
</dbReference>
<dbReference type="SUPFAM" id="SSF52029">
    <property type="entry name" value="GroEL apical domain-like"/>
    <property type="match status" value="1"/>
</dbReference>
<reference evidence="8" key="1">
    <citation type="submission" date="2020-07" db="EMBL/GenBank/DDBJ databases">
        <title>Metabolic diversity and evolutionary history of the archaeal phylum ###Micrarchaeota### uncovered from a freshwater lake metagenome.</title>
        <authorList>
            <person name="Kadnikov V.V."/>
            <person name="Savvichev A.S."/>
            <person name="Mardanov A.V."/>
            <person name="Beletsky A.V."/>
            <person name="Chupakov A.V."/>
            <person name="Kokryatskaya N.M."/>
            <person name="Pimenov N.V."/>
            <person name="Ravin N.V."/>
        </authorList>
    </citation>
    <scope>NUCLEOTIDE SEQUENCE [LARGE SCALE GENOMIC DNA]</scope>
</reference>
<dbReference type="InterPro" id="IPR027410">
    <property type="entry name" value="TCP-1-like_intermed_sf"/>
</dbReference>
<dbReference type="InterPro" id="IPR017998">
    <property type="entry name" value="Chaperone_TCP-1"/>
</dbReference>
<comment type="similarity">
    <text evidence="1 5">Belongs to the TCP-1 chaperonin family.</text>
</comment>
<keyword evidence="4 5" id="KW-0143">Chaperone</keyword>
<dbReference type="CDD" id="cd03343">
    <property type="entry name" value="cpn60"/>
    <property type="match status" value="1"/>
</dbReference>
<dbReference type="GO" id="GO:0016887">
    <property type="term" value="F:ATP hydrolysis activity"/>
    <property type="evidence" value="ECO:0007669"/>
    <property type="project" value="InterPro"/>
</dbReference>
<evidence type="ECO:0000256" key="2">
    <source>
        <dbReference type="ARBA" id="ARBA00022741"/>
    </source>
</evidence>
<dbReference type="InterPro" id="IPR053374">
    <property type="entry name" value="TCP-1_chaperonin"/>
</dbReference>
<evidence type="ECO:0000256" key="6">
    <source>
        <dbReference type="SAM" id="MobiDB-lite"/>
    </source>
</evidence>
<organism evidence="7 8">
    <name type="scientific">Fermentimicrarchaeum limneticum</name>
    <dbReference type="NCBI Taxonomy" id="2795018"/>
    <lineage>
        <taxon>Archaea</taxon>
        <taxon>Candidatus Micrarchaeota</taxon>
        <taxon>Candidatus Fermentimicrarchaeales</taxon>
        <taxon>Candidatus Fermentimicrarchaeaceae</taxon>
        <taxon>Candidatus Fermentimicrarchaeum</taxon>
    </lineage>
</organism>
<dbReference type="NCBIfam" id="TIGR02339">
    <property type="entry name" value="thermosome_arch"/>
    <property type="match status" value="1"/>
</dbReference>
<dbReference type="SUPFAM" id="SSF54849">
    <property type="entry name" value="GroEL-intermediate domain like"/>
    <property type="match status" value="1"/>
</dbReference>
<evidence type="ECO:0000256" key="5">
    <source>
        <dbReference type="RuleBase" id="RU004187"/>
    </source>
</evidence>
<proteinExistence type="inferred from homology"/>
<dbReference type="Gene3D" id="1.10.560.10">
    <property type="entry name" value="GroEL-like equatorial domain"/>
    <property type="match status" value="1"/>
</dbReference>
<name>A0A7D5XK51_FERL1</name>
<dbReference type="Gene3D" id="3.50.7.10">
    <property type="entry name" value="GroEL"/>
    <property type="match status" value="1"/>
</dbReference>
<dbReference type="Pfam" id="PF00118">
    <property type="entry name" value="Cpn60_TCP1"/>
    <property type="match status" value="1"/>
</dbReference>
<dbReference type="PROSITE" id="PS00995">
    <property type="entry name" value="TCP1_3"/>
    <property type="match status" value="1"/>
</dbReference>
<dbReference type="SUPFAM" id="SSF48592">
    <property type="entry name" value="GroEL equatorial domain-like"/>
    <property type="match status" value="1"/>
</dbReference>
<dbReference type="NCBIfam" id="NF041082">
    <property type="entry name" value="thermosome_alpha"/>
    <property type="match status" value="1"/>
</dbReference>
<dbReference type="Proteomes" id="UP000510821">
    <property type="component" value="Chromosome"/>
</dbReference>
<keyword evidence="3 5" id="KW-0067">ATP-binding</keyword>
<dbReference type="PROSITE" id="PS00750">
    <property type="entry name" value="TCP1_1"/>
    <property type="match status" value="1"/>
</dbReference>
<dbReference type="PRINTS" id="PR00304">
    <property type="entry name" value="TCOMPLEXTCP1"/>
</dbReference>
<dbReference type="InterPro" id="IPR012714">
    <property type="entry name" value="Thermosome_arc"/>
</dbReference>
<keyword evidence="2 5" id="KW-0547">Nucleotide-binding</keyword>
<dbReference type="InterPro" id="IPR002423">
    <property type="entry name" value="Cpn60/GroEL/TCP-1"/>
</dbReference>
<dbReference type="InterPro" id="IPR002194">
    <property type="entry name" value="Chaperonin_TCP-1_CS"/>
</dbReference>
<dbReference type="EMBL" id="CP058998">
    <property type="protein sequence ID" value="QLJ53230.1"/>
    <property type="molecule type" value="Genomic_DNA"/>
</dbReference>
<dbReference type="NCBIfam" id="NF041083">
    <property type="entry name" value="thermosome_beta"/>
    <property type="match status" value="1"/>
</dbReference>
<evidence type="ECO:0000256" key="1">
    <source>
        <dbReference type="ARBA" id="ARBA00008020"/>
    </source>
</evidence>
<evidence type="ECO:0000256" key="3">
    <source>
        <dbReference type="ARBA" id="ARBA00022840"/>
    </source>
</evidence>
<evidence type="ECO:0000256" key="4">
    <source>
        <dbReference type="ARBA" id="ARBA00023186"/>
    </source>
</evidence>
<dbReference type="InterPro" id="IPR054827">
    <property type="entry name" value="thermosome_alpha"/>
</dbReference>
<feature type="region of interest" description="Disordered" evidence="6">
    <location>
        <begin position="533"/>
        <end position="555"/>
    </location>
</feature>
<evidence type="ECO:0000313" key="7">
    <source>
        <dbReference type="EMBL" id="QLJ53230.1"/>
    </source>
</evidence>
<evidence type="ECO:0000313" key="8">
    <source>
        <dbReference type="Proteomes" id="UP000510821"/>
    </source>
</evidence>
<dbReference type="InterPro" id="IPR027409">
    <property type="entry name" value="GroEL-like_apical_dom_sf"/>
</dbReference>
<sequence>MAGEAQFGGQSVLILPEGAQRLLGRDAQRTNIAVACAIGNIVRTTLGPRGMDKMLVSEMGDIVITNDGATILEEMNVEHPAAKIMVEIAKTQDKEVGDGTTTAVMLGGELLKRAGELLDQDIHPSTIIRGYKRAAGYCEKILRNISYKVTLEDTETLEKIASISMGSKTVGFGNVKDKLGKLVVSAVKQVAERKDGKVVVDDDFIKVEKKEGGDIDDTQLINGVLIDKEVVHPGMPKKVENAKIALVDSALEIEKTETDAKIEITSPEQMEAFLKQEEKMLREMVEKIAASGANVVFCQKGIDDVAQHFLAKKGLVAVRRVKKSDMEKLAKATGAKVATSLDDLTAKDLGYAGLVEERKIAGEQMVFVEKCKDPKSVTIFVRASTEQVVNEGERAIVDGIGAVSSAVEEGEYVAGGGSIEMQLATELRKYATETGGREQLAIQAFADTLEIVPRTLSESAGMDVIDTLAELRTRHKRADGRDAGVDVYNSKIADMKKLGVIEPTKVKTQAIASASEAAAMLLRIDDMISAKARMPAGGPGGPGGMPGGMGGGDYE</sequence>
<feature type="compositionally biased region" description="Gly residues" evidence="6">
    <location>
        <begin position="537"/>
        <end position="555"/>
    </location>
</feature>
<gene>
    <name evidence="7" type="ORF">Sv326_1055</name>
</gene>
<dbReference type="PANTHER" id="PTHR11353">
    <property type="entry name" value="CHAPERONIN"/>
    <property type="match status" value="1"/>
</dbReference>
<dbReference type="GO" id="GO:0005524">
    <property type="term" value="F:ATP binding"/>
    <property type="evidence" value="ECO:0007669"/>
    <property type="project" value="UniProtKB-KW"/>
</dbReference>